<evidence type="ECO:0000313" key="2">
    <source>
        <dbReference type="Proteomes" id="UP000821865"/>
    </source>
</evidence>
<keyword evidence="2" id="KW-1185">Reference proteome</keyword>
<dbReference type="Proteomes" id="UP000821865">
    <property type="component" value="Chromosome 1"/>
</dbReference>
<accession>A0ACB8DTD9</accession>
<proteinExistence type="predicted"/>
<reference evidence="1" key="1">
    <citation type="submission" date="2020-05" db="EMBL/GenBank/DDBJ databases">
        <title>Large-scale comparative analyses of tick genomes elucidate their genetic diversity and vector capacities.</title>
        <authorList>
            <person name="Jia N."/>
            <person name="Wang J."/>
            <person name="Shi W."/>
            <person name="Du L."/>
            <person name="Sun Y."/>
            <person name="Zhan W."/>
            <person name="Jiang J."/>
            <person name="Wang Q."/>
            <person name="Zhang B."/>
            <person name="Ji P."/>
            <person name="Sakyi L.B."/>
            <person name="Cui X."/>
            <person name="Yuan T."/>
            <person name="Jiang B."/>
            <person name="Yang W."/>
            <person name="Lam T.T.-Y."/>
            <person name="Chang Q."/>
            <person name="Ding S."/>
            <person name="Wang X."/>
            <person name="Zhu J."/>
            <person name="Ruan X."/>
            <person name="Zhao L."/>
            <person name="Wei J."/>
            <person name="Que T."/>
            <person name="Du C."/>
            <person name="Cheng J."/>
            <person name="Dai P."/>
            <person name="Han X."/>
            <person name="Huang E."/>
            <person name="Gao Y."/>
            <person name="Liu J."/>
            <person name="Shao H."/>
            <person name="Ye R."/>
            <person name="Li L."/>
            <person name="Wei W."/>
            <person name="Wang X."/>
            <person name="Wang C."/>
            <person name="Yang T."/>
            <person name="Huo Q."/>
            <person name="Li W."/>
            <person name="Guo W."/>
            <person name="Chen H."/>
            <person name="Zhou L."/>
            <person name="Ni X."/>
            <person name="Tian J."/>
            <person name="Zhou Y."/>
            <person name="Sheng Y."/>
            <person name="Liu T."/>
            <person name="Pan Y."/>
            <person name="Xia L."/>
            <person name="Li J."/>
            <person name="Zhao F."/>
            <person name="Cao W."/>
        </authorList>
    </citation>
    <scope>NUCLEOTIDE SEQUENCE</scope>
    <source>
        <strain evidence="1">Dsil-2018</strain>
    </source>
</reference>
<sequence>MPSPDDMPAHVKAFQAAYSILLDLVDHKYLFRYEYVNIGSPGRCHDAYVYRQSGLADMAEEPLFQAPTTII</sequence>
<organism evidence="1 2">
    <name type="scientific">Dermacentor silvarum</name>
    <name type="common">Tick</name>
    <dbReference type="NCBI Taxonomy" id="543639"/>
    <lineage>
        <taxon>Eukaryota</taxon>
        <taxon>Metazoa</taxon>
        <taxon>Ecdysozoa</taxon>
        <taxon>Arthropoda</taxon>
        <taxon>Chelicerata</taxon>
        <taxon>Arachnida</taxon>
        <taxon>Acari</taxon>
        <taxon>Parasitiformes</taxon>
        <taxon>Ixodida</taxon>
        <taxon>Ixodoidea</taxon>
        <taxon>Ixodidae</taxon>
        <taxon>Rhipicephalinae</taxon>
        <taxon>Dermacentor</taxon>
    </lineage>
</organism>
<dbReference type="EMBL" id="CM023470">
    <property type="protein sequence ID" value="KAH7977598.1"/>
    <property type="molecule type" value="Genomic_DNA"/>
</dbReference>
<name>A0ACB8DTD9_DERSI</name>
<gene>
    <name evidence="1" type="ORF">HPB49_002922</name>
</gene>
<protein>
    <submittedName>
        <fullName evidence="1">Uncharacterized protein</fullName>
    </submittedName>
</protein>
<comment type="caution">
    <text evidence="1">The sequence shown here is derived from an EMBL/GenBank/DDBJ whole genome shotgun (WGS) entry which is preliminary data.</text>
</comment>
<evidence type="ECO:0000313" key="1">
    <source>
        <dbReference type="EMBL" id="KAH7977598.1"/>
    </source>
</evidence>